<sequence>MPPRAKKASKTISLIQQYEGKTPRALRQPRPPLHPEREEKQKDPRRGGCVGDYIAARSGGELQAQCQARFAQLIADLEAQDDIIAAGYATIEELSADTELLMAKEVELANAELGRAIKESTAAKAGLENAQSLESSTLSAVGLTVSVHL</sequence>
<feature type="region of interest" description="Disordered" evidence="1">
    <location>
        <begin position="1"/>
        <end position="50"/>
    </location>
</feature>
<name>A0AAD3TR91_9TREE</name>
<evidence type="ECO:0000313" key="2">
    <source>
        <dbReference type="EMBL" id="GMK55051.1"/>
    </source>
</evidence>
<dbReference type="Proteomes" id="UP001222932">
    <property type="component" value="Unassembled WGS sequence"/>
</dbReference>
<dbReference type="AlphaFoldDB" id="A0AAD3TR91"/>
<reference evidence="2" key="2">
    <citation type="submission" date="2023-06" db="EMBL/GenBank/DDBJ databases">
        <authorList>
            <person name="Kobayashi Y."/>
            <person name="Kayamori A."/>
            <person name="Aoki K."/>
            <person name="Shiwa Y."/>
            <person name="Fujita N."/>
            <person name="Sugita T."/>
            <person name="Iwasaki W."/>
            <person name="Tanaka N."/>
            <person name="Takashima M."/>
        </authorList>
    </citation>
    <scope>NUCLEOTIDE SEQUENCE</scope>
    <source>
        <strain evidence="2">HIS016</strain>
    </source>
</reference>
<comment type="caution">
    <text evidence="2">The sequence shown here is derived from an EMBL/GenBank/DDBJ whole genome shotgun (WGS) entry which is preliminary data.</text>
</comment>
<evidence type="ECO:0000256" key="1">
    <source>
        <dbReference type="SAM" id="MobiDB-lite"/>
    </source>
</evidence>
<proteinExistence type="predicted"/>
<protein>
    <submittedName>
        <fullName evidence="2">Uncharacterized protein</fullName>
    </submittedName>
</protein>
<reference evidence="2" key="1">
    <citation type="journal article" date="2023" name="BMC Genomics">
        <title>Chromosome-level genome assemblies of Cutaneotrichosporon spp. (Trichosporonales, Basidiomycota) reveal imbalanced evolution between nucleotide sequences and chromosome synteny.</title>
        <authorList>
            <person name="Kobayashi Y."/>
            <person name="Kayamori A."/>
            <person name="Aoki K."/>
            <person name="Shiwa Y."/>
            <person name="Matsutani M."/>
            <person name="Fujita N."/>
            <person name="Sugita T."/>
            <person name="Iwasaki W."/>
            <person name="Tanaka N."/>
            <person name="Takashima M."/>
        </authorList>
    </citation>
    <scope>NUCLEOTIDE SEQUENCE</scope>
    <source>
        <strain evidence="2">HIS016</strain>
    </source>
</reference>
<organism evidence="2 3">
    <name type="scientific">Cutaneotrichosporon spelunceum</name>
    <dbReference type="NCBI Taxonomy" id="1672016"/>
    <lineage>
        <taxon>Eukaryota</taxon>
        <taxon>Fungi</taxon>
        <taxon>Dikarya</taxon>
        <taxon>Basidiomycota</taxon>
        <taxon>Agaricomycotina</taxon>
        <taxon>Tremellomycetes</taxon>
        <taxon>Trichosporonales</taxon>
        <taxon>Trichosporonaceae</taxon>
        <taxon>Cutaneotrichosporon</taxon>
    </lineage>
</organism>
<evidence type="ECO:0000313" key="3">
    <source>
        <dbReference type="Proteomes" id="UP001222932"/>
    </source>
</evidence>
<gene>
    <name evidence="2" type="ORF">CspeluHIS016_0201070</name>
</gene>
<feature type="compositionally biased region" description="Basic and acidic residues" evidence="1">
    <location>
        <begin position="33"/>
        <end position="46"/>
    </location>
</feature>
<keyword evidence="3" id="KW-1185">Reference proteome</keyword>
<dbReference type="EMBL" id="BTCM01000002">
    <property type="protein sequence ID" value="GMK55051.1"/>
    <property type="molecule type" value="Genomic_DNA"/>
</dbReference>
<accession>A0AAD3TR91</accession>